<evidence type="ECO:0000313" key="1">
    <source>
        <dbReference type="EMBL" id="AXI08810.1"/>
    </source>
</evidence>
<dbReference type="EMBL" id="CP024848">
    <property type="protein sequence ID" value="AXI08810.1"/>
    <property type="molecule type" value="Genomic_DNA"/>
</dbReference>
<gene>
    <name evidence="1" type="ORF">CUC15_07710</name>
</gene>
<dbReference type="KEGG" id="ocn:CUC15_07710"/>
<protein>
    <recommendedName>
        <fullName evidence="3">Esterase family protein</fullName>
    </recommendedName>
</protein>
<dbReference type="AlphaFoldDB" id="A0A345PFN0"/>
<dbReference type="Gene3D" id="3.40.50.1820">
    <property type="entry name" value="alpha/beta hydrolase"/>
    <property type="match status" value="1"/>
</dbReference>
<dbReference type="InterPro" id="IPR000801">
    <property type="entry name" value="Esterase-like"/>
</dbReference>
<dbReference type="RefSeq" id="WP_114916107.1">
    <property type="nucleotide sequence ID" value="NZ_CP024848.1"/>
</dbReference>
<dbReference type="OrthoDB" id="9803578at2"/>
<sequence length="241" mass="28011">MGRKGTFIDREIKSNYLNEVKTIKIYLPESFSPLNKYNLCIMQDGNDYFQMGRIATLSDRLHTDGEIENTVFAGIHYKNRADRRKKYHLEGEEHEAYTNFIVREVIPMLDEIIPNLQMGRSRALIGDSLAGSFALSTAIRYPNTFGKVIMQSPYVDDVLLHKVKEATTLETLDIYHTTGTAEIEAVLSDGEKEDQLTPNRELHQLIEEKNANYMYDELKDGDHTWKYWQRDMERVLTTMFN</sequence>
<evidence type="ECO:0000313" key="2">
    <source>
        <dbReference type="Proteomes" id="UP000253908"/>
    </source>
</evidence>
<organism evidence="1 2">
    <name type="scientific">Oceanobacillus zhaokaii</name>
    <dbReference type="NCBI Taxonomy" id="2052660"/>
    <lineage>
        <taxon>Bacteria</taxon>
        <taxon>Bacillati</taxon>
        <taxon>Bacillota</taxon>
        <taxon>Bacilli</taxon>
        <taxon>Bacillales</taxon>
        <taxon>Bacillaceae</taxon>
        <taxon>Oceanobacillus</taxon>
    </lineage>
</organism>
<dbReference type="PANTHER" id="PTHR48098">
    <property type="entry name" value="ENTEROCHELIN ESTERASE-RELATED"/>
    <property type="match status" value="1"/>
</dbReference>
<reference evidence="2" key="1">
    <citation type="submission" date="2017-11" db="EMBL/GenBank/DDBJ databases">
        <authorList>
            <person name="Zhu W."/>
        </authorList>
    </citation>
    <scope>NUCLEOTIDE SEQUENCE [LARGE SCALE GENOMIC DNA]</scope>
    <source>
        <strain evidence="2">160</strain>
    </source>
</reference>
<dbReference type="Pfam" id="PF00756">
    <property type="entry name" value="Esterase"/>
    <property type="match status" value="1"/>
</dbReference>
<dbReference type="SUPFAM" id="SSF53474">
    <property type="entry name" value="alpha/beta-Hydrolases"/>
    <property type="match status" value="1"/>
</dbReference>
<keyword evidence="2" id="KW-1185">Reference proteome</keyword>
<dbReference type="InterPro" id="IPR050583">
    <property type="entry name" value="Mycobacterial_A85_antigen"/>
</dbReference>
<dbReference type="PANTHER" id="PTHR48098:SF3">
    <property type="entry name" value="IRON(III) ENTEROBACTIN ESTERASE"/>
    <property type="match status" value="1"/>
</dbReference>
<accession>A0A345PFN0</accession>
<proteinExistence type="predicted"/>
<evidence type="ECO:0008006" key="3">
    <source>
        <dbReference type="Google" id="ProtNLM"/>
    </source>
</evidence>
<dbReference type="Proteomes" id="UP000253908">
    <property type="component" value="Chromosome"/>
</dbReference>
<dbReference type="InterPro" id="IPR029058">
    <property type="entry name" value="AB_hydrolase_fold"/>
</dbReference>
<name>A0A345PFN0_9BACI</name>